<name>A0ABR4C3K5_9HELO</name>
<reference evidence="2 3" key="1">
    <citation type="journal article" date="2024" name="Commun. Biol.">
        <title>Comparative genomic analysis of thermophilic fungi reveals convergent evolutionary adaptations and gene losses.</title>
        <authorList>
            <person name="Steindorff A.S."/>
            <person name="Aguilar-Pontes M.V."/>
            <person name="Robinson A.J."/>
            <person name="Andreopoulos B."/>
            <person name="LaButti K."/>
            <person name="Kuo A."/>
            <person name="Mondo S."/>
            <person name="Riley R."/>
            <person name="Otillar R."/>
            <person name="Haridas S."/>
            <person name="Lipzen A."/>
            <person name="Grimwood J."/>
            <person name="Schmutz J."/>
            <person name="Clum A."/>
            <person name="Reid I.D."/>
            <person name="Moisan M.C."/>
            <person name="Butler G."/>
            <person name="Nguyen T.T.M."/>
            <person name="Dewar K."/>
            <person name="Conant G."/>
            <person name="Drula E."/>
            <person name="Henrissat B."/>
            <person name="Hansel C."/>
            <person name="Singer S."/>
            <person name="Hutchinson M.I."/>
            <person name="de Vries R.P."/>
            <person name="Natvig D.O."/>
            <person name="Powell A.J."/>
            <person name="Tsang A."/>
            <person name="Grigoriev I.V."/>
        </authorList>
    </citation>
    <scope>NUCLEOTIDE SEQUENCE [LARGE SCALE GENOMIC DNA]</scope>
    <source>
        <strain evidence="2 3">CBS 494.80</strain>
    </source>
</reference>
<gene>
    <name evidence="2" type="ORF">VTL71DRAFT_3652</name>
</gene>
<proteinExistence type="predicted"/>
<feature type="domain" description="Heterokaryon incompatibility" evidence="1">
    <location>
        <begin position="209"/>
        <end position="373"/>
    </location>
</feature>
<dbReference type="Proteomes" id="UP001595075">
    <property type="component" value="Unassembled WGS sequence"/>
</dbReference>
<comment type="caution">
    <text evidence="2">The sequence shown here is derived from an EMBL/GenBank/DDBJ whole genome shotgun (WGS) entry which is preliminary data.</text>
</comment>
<dbReference type="Pfam" id="PF06985">
    <property type="entry name" value="HET"/>
    <property type="match status" value="1"/>
</dbReference>
<dbReference type="PANTHER" id="PTHR33112:SF9">
    <property type="entry name" value="HETEROKARYON INCOMPATIBILITY DOMAIN-CONTAINING PROTEIN"/>
    <property type="match status" value="1"/>
</dbReference>
<protein>
    <recommendedName>
        <fullName evidence="1">Heterokaryon incompatibility domain-containing protein</fullName>
    </recommendedName>
</protein>
<sequence length="729" mass="81746">MSTLSIGSKIRVGSEPRLDQATPFVPDVLCEQCLVIFQGDYKSSLLTPNTLHIDRETATACRLCALLIFKFGHLNPARVLDIEYFLFRRSGYYASVCDVIFPLADSPVFNNSSIIRLALHKISPTNEDGNMTYMVHPKPNLSSSDDSHISMLQAEKWFKECLEQHEMCTFRFPGFDFVPSRLIEIRGSSLSNLSVRLQERQSLPGKVRYATLSHCWGTCTPFKLTSQNLADCKDGLPMHNLNKAFQDAIGITYRLGIRYLWIDSVCIIQDSLDDWELESSDMGAIYNHGILNIAATAFTDGANGLFVKRDPDVLIPIGITKDEDQCVSSRGGSERDDLDLKLKKGNYLLMDAFVWKEGIDEAPLCKRGWVTQERALSVRTLYFGKEQLFWECCSHNASEGFPTGFPDGTFMAKPKSFLGPQYPDKQERLELAEPVSIRGMTLEQTKWLLIVLIYTQCSLTFGKDKLVAISGLAGRLSKDIGCKYLAGLWRRDLEHQLLWKVNKTYPAPKQGVMRGPSWSWASVDGAIDIPSWHGFIRSNMPGEITWLSKVDSAQTCFAGPDEFGQVRSGILHITGRLGVFRIEKAASNDPAPQDEKLLTTNMELDISWDTVEVEDRFGKSSKGTCVGCYSQYGFGHGPSIEDGLLDVFYLPVRIMTADPNSCYAERPMLTGLLLLPTGDKGQFRRVGQSERVVFQGEDDWEGLTETTNILDARFFSTRQNHGEYSISVV</sequence>
<organism evidence="2 3">
    <name type="scientific">Oculimacula yallundae</name>
    <dbReference type="NCBI Taxonomy" id="86028"/>
    <lineage>
        <taxon>Eukaryota</taxon>
        <taxon>Fungi</taxon>
        <taxon>Dikarya</taxon>
        <taxon>Ascomycota</taxon>
        <taxon>Pezizomycotina</taxon>
        <taxon>Leotiomycetes</taxon>
        <taxon>Helotiales</taxon>
        <taxon>Ploettnerulaceae</taxon>
        <taxon>Oculimacula</taxon>
    </lineage>
</organism>
<dbReference type="EMBL" id="JAZHXI010000013">
    <property type="protein sequence ID" value="KAL2064515.1"/>
    <property type="molecule type" value="Genomic_DNA"/>
</dbReference>
<dbReference type="PANTHER" id="PTHR33112">
    <property type="entry name" value="DOMAIN PROTEIN, PUTATIVE-RELATED"/>
    <property type="match status" value="1"/>
</dbReference>
<keyword evidence="3" id="KW-1185">Reference proteome</keyword>
<evidence type="ECO:0000259" key="1">
    <source>
        <dbReference type="Pfam" id="PF06985"/>
    </source>
</evidence>
<evidence type="ECO:0000313" key="2">
    <source>
        <dbReference type="EMBL" id="KAL2064515.1"/>
    </source>
</evidence>
<evidence type="ECO:0000313" key="3">
    <source>
        <dbReference type="Proteomes" id="UP001595075"/>
    </source>
</evidence>
<accession>A0ABR4C3K5</accession>
<dbReference type="InterPro" id="IPR010730">
    <property type="entry name" value="HET"/>
</dbReference>